<accession>A1VTN0</accession>
<dbReference type="eggNOG" id="COG1569">
    <property type="taxonomic scope" value="Bacteria"/>
</dbReference>
<gene>
    <name evidence="2" type="ordered locus">Pnap_3712</name>
</gene>
<dbReference type="InterPro" id="IPR002850">
    <property type="entry name" value="PIN_toxin-like"/>
</dbReference>
<protein>
    <recommendedName>
        <fullName evidence="1">PIN domain-containing protein</fullName>
    </recommendedName>
</protein>
<dbReference type="EMBL" id="CP000529">
    <property type="protein sequence ID" value="ABM39008.1"/>
    <property type="molecule type" value="Genomic_DNA"/>
</dbReference>
<reference evidence="3" key="1">
    <citation type="journal article" date="2009" name="Environ. Microbiol.">
        <title>The genome of Polaromonas naphthalenivorans strain CJ2, isolated from coal tar-contaminated sediment, reveals physiological and metabolic versatility and evolution through extensive horizontal gene transfer.</title>
        <authorList>
            <person name="Yagi J.M."/>
            <person name="Sims D."/>
            <person name="Brettin T."/>
            <person name="Bruce D."/>
            <person name="Madsen E.L."/>
        </authorList>
    </citation>
    <scope>NUCLEOTIDE SEQUENCE [LARGE SCALE GENOMIC DNA]</scope>
    <source>
        <strain evidence="3">CJ2</strain>
    </source>
</reference>
<evidence type="ECO:0000313" key="2">
    <source>
        <dbReference type="EMBL" id="ABM39008.1"/>
    </source>
</evidence>
<organism evidence="2 3">
    <name type="scientific">Polaromonas naphthalenivorans (strain CJ2)</name>
    <dbReference type="NCBI Taxonomy" id="365044"/>
    <lineage>
        <taxon>Bacteria</taxon>
        <taxon>Pseudomonadati</taxon>
        <taxon>Pseudomonadota</taxon>
        <taxon>Betaproteobacteria</taxon>
        <taxon>Burkholderiales</taxon>
        <taxon>Comamonadaceae</taxon>
        <taxon>Polaromonas</taxon>
    </lineage>
</organism>
<dbReference type="SUPFAM" id="SSF88723">
    <property type="entry name" value="PIN domain-like"/>
    <property type="match status" value="1"/>
</dbReference>
<evidence type="ECO:0000259" key="1">
    <source>
        <dbReference type="Pfam" id="PF13470"/>
    </source>
</evidence>
<dbReference type="NCBIfam" id="TIGR00305">
    <property type="entry name" value="putative toxin-antitoxin system toxin component, PIN family"/>
    <property type="match status" value="1"/>
</dbReference>
<dbReference type="InterPro" id="IPR002716">
    <property type="entry name" value="PIN_dom"/>
</dbReference>
<feature type="domain" description="PIN" evidence="1">
    <location>
        <begin position="17"/>
        <end position="127"/>
    </location>
</feature>
<dbReference type="AlphaFoldDB" id="A1VTN0"/>
<dbReference type="STRING" id="365044.Pnap_3712"/>
<proteinExistence type="predicted"/>
<dbReference type="PANTHER" id="PTHR34610:SF3">
    <property type="entry name" value="SSL7007 PROTEIN"/>
    <property type="match status" value="1"/>
</dbReference>
<dbReference type="InterPro" id="IPR029060">
    <property type="entry name" value="PIN-like_dom_sf"/>
</dbReference>
<keyword evidence="3" id="KW-1185">Reference proteome</keyword>
<dbReference type="HOGENOM" id="CLU_116617_0_0_4"/>
<name>A1VTN0_POLNA</name>
<dbReference type="KEGG" id="pna:Pnap_3712"/>
<dbReference type="PANTHER" id="PTHR34610">
    <property type="entry name" value="SSL7007 PROTEIN"/>
    <property type="match status" value="1"/>
</dbReference>
<sequence length="147" mass="16312">MTMPASGPQNDAGRQPVVIDTNIILDIFVFADAAAKPVRQALEAGELDWIATRPMRDELARVLDYPQIVPRLKFYQINAGDVLASFDRHARLLEVAIKARLHCSDPDDQKFIDLAVAGKTLLLSKDRHVLSMSKRLLAHGVRARAAM</sequence>
<dbReference type="Pfam" id="PF13470">
    <property type="entry name" value="PIN_3"/>
    <property type="match status" value="1"/>
</dbReference>
<dbReference type="Proteomes" id="UP000000644">
    <property type="component" value="Chromosome"/>
</dbReference>
<evidence type="ECO:0000313" key="3">
    <source>
        <dbReference type="Proteomes" id="UP000000644"/>
    </source>
</evidence>